<dbReference type="Pfam" id="PF07690">
    <property type="entry name" value="MFS_1"/>
    <property type="match status" value="1"/>
</dbReference>
<feature type="transmembrane region" description="Helical" evidence="4">
    <location>
        <begin position="77"/>
        <end position="104"/>
    </location>
</feature>
<accession>A0A1X7KE18</accession>
<evidence type="ECO:0000256" key="2">
    <source>
        <dbReference type="ARBA" id="ARBA00022989"/>
    </source>
</evidence>
<evidence type="ECO:0000256" key="3">
    <source>
        <dbReference type="ARBA" id="ARBA00023136"/>
    </source>
</evidence>
<feature type="domain" description="Major facilitator superfamily (MFS) profile" evidence="5">
    <location>
        <begin position="10"/>
        <end position="384"/>
    </location>
</feature>
<dbReference type="SUPFAM" id="SSF103473">
    <property type="entry name" value="MFS general substrate transporter"/>
    <property type="match status" value="1"/>
</dbReference>
<dbReference type="CDD" id="cd17489">
    <property type="entry name" value="MFS_YfcJ_like"/>
    <property type="match status" value="1"/>
</dbReference>
<name>A0A1X7KE18_9BACT</name>
<evidence type="ECO:0000259" key="5">
    <source>
        <dbReference type="PROSITE" id="PS50850"/>
    </source>
</evidence>
<feature type="transmembrane region" description="Helical" evidence="4">
    <location>
        <begin position="266"/>
        <end position="287"/>
    </location>
</feature>
<evidence type="ECO:0000256" key="4">
    <source>
        <dbReference type="SAM" id="Phobius"/>
    </source>
</evidence>
<feature type="transmembrane region" description="Helical" evidence="4">
    <location>
        <begin position="359"/>
        <end position="379"/>
    </location>
</feature>
<feature type="transmembrane region" description="Helical" evidence="4">
    <location>
        <begin position="164"/>
        <end position="186"/>
    </location>
</feature>
<dbReference type="InterPro" id="IPR052714">
    <property type="entry name" value="MFS_Exporter"/>
</dbReference>
<dbReference type="EMBL" id="FXAW01000005">
    <property type="protein sequence ID" value="SMG39480.1"/>
    <property type="molecule type" value="Genomic_DNA"/>
</dbReference>
<dbReference type="STRING" id="1028.SAMN05661096_02635"/>
<feature type="transmembrane region" description="Helical" evidence="4">
    <location>
        <begin position="207"/>
        <end position="229"/>
    </location>
</feature>
<feature type="transmembrane region" description="Helical" evidence="4">
    <location>
        <begin position="110"/>
        <end position="128"/>
    </location>
</feature>
<proteinExistence type="predicted"/>
<dbReference type="InterPro" id="IPR020846">
    <property type="entry name" value="MFS_dom"/>
</dbReference>
<evidence type="ECO:0000313" key="6">
    <source>
        <dbReference type="EMBL" id="SMG39480.1"/>
    </source>
</evidence>
<feature type="transmembrane region" description="Helical" evidence="4">
    <location>
        <begin position="12"/>
        <end position="29"/>
    </location>
</feature>
<keyword evidence="1 4" id="KW-0812">Transmembrane</keyword>
<feature type="transmembrane region" description="Helical" evidence="4">
    <location>
        <begin position="135"/>
        <end position="158"/>
    </location>
</feature>
<dbReference type="Gene3D" id="1.20.1250.20">
    <property type="entry name" value="MFS general substrate transporter like domains"/>
    <property type="match status" value="1"/>
</dbReference>
<keyword evidence="2 4" id="KW-1133">Transmembrane helix</keyword>
<dbReference type="InterPro" id="IPR036259">
    <property type="entry name" value="MFS_trans_sf"/>
</dbReference>
<dbReference type="AlphaFoldDB" id="A0A1X7KE18"/>
<organism evidence="6 7">
    <name type="scientific">Marivirga sericea</name>
    <dbReference type="NCBI Taxonomy" id="1028"/>
    <lineage>
        <taxon>Bacteria</taxon>
        <taxon>Pseudomonadati</taxon>
        <taxon>Bacteroidota</taxon>
        <taxon>Cytophagia</taxon>
        <taxon>Cytophagales</taxon>
        <taxon>Marivirgaceae</taxon>
        <taxon>Marivirga</taxon>
    </lineage>
</organism>
<feature type="transmembrane region" description="Helical" evidence="4">
    <location>
        <begin position="49"/>
        <end position="65"/>
    </location>
</feature>
<gene>
    <name evidence="6" type="ORF">SAMN05661096_02635</name>
</gene>
<feature type="transmembrane region" description="Helical" evidence="4">
    <location>
        <begin position="293"/>
        <end position="315"/>
    </location>
</feature>
<dbReference type="Proteomes" id="UP000193804">
    <property type="component" value="Unassembled WGS sequence"/>
</dbReference>
<keyword evidence="3 4" id="KW-0472">Membrane</keyword>
<protein>
    <submittedName>
        <fullName evidence="6">Predicted arabinose efflux permease, MFS family</fullName>
    </submittedName>
</protein>
<dbReference type="RefSeq" id="WP_085517803.1">
    <property type="nucleotide sequence ID" value="NZ_FXAW01000005.1"/>
</dbReference>
<evidence type="ECO:0000256" key="1">
    <source>
        <dbReference type="ARBA" id="ARBA00022692"/>
    </source>
</evidence>
<reference evidence="7" key="1">
    <citation type="submission" date="2017-04" db="EMBL/GenBank/DDBJ databases">
        <authorList>
            <person name="Varghese N."/>
            <person name="Submissions S."/>
        </authorList>
    </citation>
    <scope>NUCLEOTIDE SEQUENCE [LARGE SCALE GENOMIC DNA]</scope>
    <source>
        <strain evidence="7">DSM 4125</strain>
    </source>
</reference>
<dbReference type="GO" id="GO:0022857">
    <property type="term" value="F:transmembrane transporter activity"/>
    <property type="evidence" value="ECO:0007669"/>
    <property type="project" value="InterPro"/>
</dbReference>
<dbReference type="PANTHER" id="PTHR23531">
    <property type="entry name" value="QUINOLENE RESISTANCE PROTEIN NORA"/>
    <property type="match status" value="1"/>
</dbReference>
<feature type="transmembrane region" description="Helical" evidence="4">
    <location>
        <begin position="327"/>
        <end position="347"/>
    </location>
</feature>
<feature type="transmembrane region" description="Helical" evidence="4">
    <location>
        <begin position="235"/>
        <end position="254"/>
    </location>
</feature>
<dbReference type="PANTHER" id="PTHR23531:SF2">
    <property type="entry name" value="PERMEASE"/>
    <property type="match status" value="1"/>
</dbReference>
<keyword evidence="7" id="KW-1185">Reference proteome</keyword>
<evidence type="ECO:0000313" key="7">
    <source>
        <dbReference type="Proteomes" id="UP000193804"/>
    </source>
</evidence>
<dbReference type="OrthoDB" id="9812221at2"/>
<sequence length="395" mass="42922">MTKAPLYTKDFLLHCFSYLLMAVSFYFLLPTLPTFVTDVLGESADKVGYIIGIYALSALVVRPLSGYAFDKYGRRKLFLFAMFCYALVMAAYGLAASFMFLLFLRLVNGGFWGIVTTGGGTITSDLVPDSRRGEGIGIFGLSMTVSMAIGPLVGLQILKETGSYQALFITSGVLCSLAVVMSFFVNHPKISNRKNKLSWENVFEPKVLKVSMVMLLLAFPFAGIMSFITLFAKELSIESTGMFFLIYAIGVSIIRPSTGKMMDRKGPAFVMLLSFIGTISGLILLSQSTAEPSFLVAGFVLGLGNGIVMPTLQTMVINMVKPEKRGVATSTFFSSIDLGIGIGAFFLGNIVEIFSLSQMYLFCAIGMLIPAALFFGITLSDYKKKSKISLETANA</sequence>
<dbReference type="PROSITE" id="PS50850">
    <property type="entry name" value="MFS"/>
    <property type="match status" value="1"/>
</dbReference>
<dbReference type="InterPro" id="IPR011701">
    <property type="entry name" value="MFS"/>
</dbReference>